<evidence type="ECO:0000313" key="1">
    <source>
        <dbReference type="EMBL" id="CAB4779726.1"/>
    </source>
</evidence>
<sequence length="40" mass="4241">MTTVVPSRLMRSSNFMMPTLVAGSKFPVGSSAIKIAGRLT</sequence>
<name>A0A6J6W8R6_9ZZZZ</name>
<reference evidence="1" key="1">
    <citation type="submission" date="2020-05" db="EMBL/GenBank/DDBJ databases">
        <authorList>
            <person name="Chiriac C."/>
            <person name="Salcher M."/>
            <person name="Ghai R."/>
            <person name="Kavagutti S V."/>
        </authorList>
    </citation>
    <scope>NUCLEOTIDE SEQUENCE</scope>
</reference>
<gene>
    <name evidence="1" type="ORF">UFOPK2931_00698</name>
    <name evidence="2" type="ORF">UFOPK3558_00716</name>
</gene>
<dbReference type="EMBL" id="CAEZZZ010000035">
    <property type="protein sequence ID" value="CAB4779726.1"/>
    <property type="molecule type" value="Genomic_DNA"/>
</dbReference>
<organism evidence="1">
    <name type="scientific">freshwater metagenome</name>
    <dbReference type="NCBI Taxonomy" id="449393"/>
    <lineage>
        <taxon>unclassified sequences</taxon>
        <taxon>metagenomes</taxon>
        <taxon>ecological metagenomes</taxon>
    </lineage>
</organism>
<accession>A0A6J6W8R6</accession>
<protein>
    <submittedName>
        <fullName evidence="1">Unannotated protein</fullName>
    </submittedName>
</protein>
<proteinExistence type="predicted"/>
<evidence type="ECO:0000313" key="2">
    <source>
        <dbReference type="EMBL" id="CAB4901719.1"/>
    </source>
</evidence>
<dbReference type="EMBL" id="CAFBMI010000055">
    <property type="protein sequence ID" value="CAB4901719.1"/>
    <property type="molecule type" value="Genomic_DNA"/>
</dbReference>
<dbReference type="AlphaFoldDB" id="A0A6J6W8R6"/>